<dbReference type="InterPro" id="IPR029044">
    <property type="entry name" value="Nucleotide-diphossugar_trans"/>
</dbReference>
<dbReference type="PANTHER" id="PTHR36529">
    <property type="entry name" value="SLL1095 PROTEIN"/>
    <property type="match status" value="1"/>
</dbReference>
<sequence length="205" mass="23235">MNQNAVIVFQKNPELGKVKTRLAAALGDQQALDIYKYLIDSTYSQLSGISDADIFVYFSECSSKSSLKIPHQTAVQSGVDLGERMKSAFEEVFALGYKRVILIGTDCPDIETNIMNQALEELLSKDAVFGPALDGGYYLIGLKEVYREIFENIPWSTDKVLQMTEIQLQKRNLTYSLLKPLRDIDTPEDWETYLSTKVRITHHNK</sequence>
<dbReference type="EMBL" id="JBHLWI010000003">
    <property type="protein sequence ID" value="MFC0261372.1"/>
    <property type="molecule type" value="Genomic_DNA"/>
</dbReference>
<proteinExistence type="predicted"/>
<evidence type="ECO:0000313" key="1">
    <source>
        <dbReference type="EMBL" id="MFC0261372.1"/>
    </source>
</evidence>
<gene>
    <name evidence="1" type="ORF">ACFFIP_01665</name>
</gene>
<reference evidence="1 2" key="1">
    <citation type="submission" date="2024-09" db="EMBL/GenBank/DDBJ databases">
        <authorList>
            <person name="Sun Q."/>
            <person name="Mori K."/>
        </authorList>
    </citation>
    <scope>NUCLEOTIDE SEQUENCE [LARGE SCALE GENOMIC DNA]</scope>
    <source>
        <strain evidence="1 2">CCM 7650</strain>
    </source>
</reference>
<dbReference type="Gene3D" id="3.90.550.10">
    <property type="entry name" value="Spore Coat Polysaccharide Biosynthesis Protein SpsA, Chain A"/>
    <property type="match status" value="1"/>
</dbReference>
<name>A0ABV6FP10_9BACT</name>
<dbReference type="Pfam" id="PF09837">
    <property type="entry name" value="DUF2064"/>
    <property type="match status" value="1"/>
</dbReference>
<keyword evidence="2" id="KW-1185">Reference proteome</keyword>
<dbReference type="PANTHER" id="PTHR36529:SF1">
    <property type="entry name" value="GLYCOSYLTRANSFERASE"/>
    <property type="match status" value="1"/>
</dbReference>
<comment type="caution">
    <text evidence="1">The sequence shown here is derived from an EMBL/GenBank/DDBJ whole genome shotgun (WGS) entry which is preliminary data.</text>
</comment>
<dbReference type="NCBIfam" id="TIGR04282">
    <property type="entry name" value="glyco_like_cofC"/>
    <property type="match status" value="1"/>
</dbReference>
<protein>
    <submittedName>
        <fullName evidence="1">TIGR04282 family arsenosugar biosynthesis glycosyltransferase</fullName>
    </submittedName>
</protein>
<evidence type="ECO:0000313" key="2">
    <source>
        <dbReference type="Proteomes" id="UP001589797"/>
    </source>
</evidence>
<dbReference type="SUPFAM" id="SSF53448">
    <property type="entry name" value="Nucleotide-diphospho-sugar transferases"/>
    <property type="match status" value="1"/>
</dbReference>
<dbReference type="Proteomes" id="UP001589797">
    <property type="component" value="Unassembled WGS sequence"/>
</dbReference>
<accession>A0ABV6FP10</accession>
<dbReference type="RefSeq" id="WP_382385827.1">
    <property type="nucleotide sequence ID" value="NZ_JBHLWI010000003.1"/>
</dbReference>
<organism evidence="1 2">
    <name type="scientific">Fontibacter flavus</name>
    <dbReference type="NCBI Taxonomy" id="654838"/>
    <lineage>
        <taxon>Bacteria</taxon>
        <taxon>Pseudomonadati</taxon>
        <taxon>Bacteroidota</taxon>
        <taxon>Cytophagia</taxon>
        <taxon>Cytophagales</taxon>
        <taxon>Cyclobacteriaceae</taxon>
        <taxon>Fontibacter</taxon>
    </lineage>
</organism>
<dbReference type="InterPro" id="IPR018641">
    <property type="entry name" value="Trfase_1_rSAM/seldom-assoc"/>
</dbReference>